<dbReference type="FunFam" id="3.30.390.30:FF:000001">
    <property type="entry name" value="Dihydrolipoyl dehydrogenase"/>
    <property type="match status" value="1"/>
</dbReference>
<dbReference type="PRINTS" id="PR00368">
    <property type="entry name" value="FADPNR"/>
</dbReference>
<evidence type="ECO:0000313" key="19">
    <source>
        <dbReference type="EMBL" id="KEQ21629.1"/>
    </source>
</evidence>
<dbReference type="Gene3D" id="3.50.50.60">
    <property type="entry name" value="FAD/NAD(P)-binding domain"/>
    <property type="match status" value="2"/>
</dbReference>
<feature type="binding site" evidence="14">
    <location>
        <position position="50"/>
    </location>
    <ligand>
        <name>FAD</name>
        <dbReference type="ChEBI" id="CHEBI:57692"/>
    </ligand>
</feature>
<feature type="disulfide bond" description="Redox-active" evidence="15">
    <location>
        <begin position="41"/>
        <end position="46"/>
    </location>
</feature>
<evidence type="ECO:0000256" key="16">
    <source>
        <dbReference type="RuleBase" id="RU003692"/>
    </source>
</evidence>
<keyword evidence="20" id="KW-1185">Reference proteome</keyword>
<dbReference type="NCBIfam" id="TIGR01350">
    <property type="entry name" value="lipoamide_DH"/>
    <property type="match status" value="1"/>
</dbReference>
<dbReference type="AlphaFoldDB" id="A0A081NT56"/>
<evidence type="ECO:0000259" key="18">
    <source>
        <dbReference type="Pfam" id="PF07992"/>
    </source>
</evidence>
<keyword evidence="11 16" id="KW-0676">Redox-active center</keyword>
<keyword evidence="6 16" id="KW-0285">Flavoprotein</keyword>
<dbReference type="InterPro" id="IPR016156">
    <property type="entry name" value="FAD/NAD-linked_Rdtase_dimer_sf"/>
</dbReference>
<accession>A0A081NT56</accession>
<evidence type="ECO:0000256" key="12">
    <source>
        <dbReference type="ARBA" id="ARBA00049187"/>
    </source>
</evidence>
<evidence type="ECO:0000256" key="13">
    <source>
        <dbReference type="PIRSR" id="PIRSR000350-2"/>
    </source>
</evidence>
<dbReference type="InterPro" id="IPR036188">
    <property type="entry name" value="FAD/NAD-bd_sf"/>
</dbReference>
<sequence>MNSYDIAVLGGGPGGYVAAIRAAKLGMSVALIEGSELGGTCLNRGCIPSKTLLHMAEVSEMIKKAGEWGIKTGPVEYSWKTMLDRQGKVMGTLRSGIAGLLKANKIAHIRGWGKVVSPHEIEVSSGEETTKVTADKVILATGSKPFVPPIPGLEDVPYHTSDTIFNLEHIPASMTIIGGGVIGVEFAAIFSAFGTKVNVIEAAERIVPSEDESASQALTKALKQRGVTIMTGTKVESASYKDAQIHLSATGAGRPIEQTADILLVAVGRTPNLAGLEQMNLKMNGRFVSVSEYMETSIEHVFAIGDLTGGWQLAHVASAEGLIAAANAAGKREKIDYRVVPRCIYTHPEIASVGMTEQDAKNCGLSYKVQTYSLKGNGKALSTGETDGFVKLIADEKYGEILGVTMVGPHVTDMIATASAFMHLEGTVTEWANLIHPHPTVSESLFEVANGWLGMGVNH</sequence>
<keyword evidence="9 14" id="KW-0520">NAD</keyword>
<dbReference type="GO" id="GO:0005737">
    <property type="term" value="C:cytoplasm"/>
    <property type="evidence" value="ECO:0007669"/>
    <property type="project" value="UniProtKB-SubCell"/>
</dbReference>
<evidence type="ECO:0000256" key="2">
    <source>
        <dbReference type="ARBA" id="ARBA00007532"/>
    </source>
</evidence>
<keyword evidence="10" id="KW-1015">Disulfide bond</keyword>
<evidence type="ECO:0000256" key="9">
    <source>
        <dbReference type="ARBA" id="ARBA00023027"/>
    </source>
</evidence>
<evidence type="ECO:0000256" key="3">
    <source>
        <dbReference type="ARBA" id="ARBA00012608"/>
    </source>
</evidence>
<dbReference type="SUPFAM" id="SSF51905">
    <property type="entry name" value="FAD/NAD(P)-binding domain"/>
    <property type="match status" value="1"/>
</dbReference>
<protein>
    <recommendedName>
        <fullName evidence="4 16">Dihydrolipoyl dehydrogenase</fullName>
        <ecNumber evidence="3 16">1.8.1.4</ecNumber>
    </recommendedName>
</protein>
<dbReference type="eggNOG" id="COG1249">
    <property type="taxonomic scope" value="Bacteria"/>
</dbReference>
<dbReference type="EMBL" id="JNVM01000071">
    <property type="protein sequence ID" value="KEQ21629.1"/>
    <property type="molecule type" value="Genomic_DNA"/>
</dbReference>
<dbReference type="InterPro" id="IPR023753">
    <property type="entry name" value="FAD/NAD-binding_dom"/>
</dbReference>
<evidence type="ECO:0000313" key="20">
    <source>
        <dbReference type="Proteomes" id="UP000028123"/>
    </source>
</evidence>
<evidence type="ECO:0000259" key="17">
    <source>
        <dbReference type="Pfam" id="PF02852"/>
    </source>
</evidence>
<keyword evidence="7 14" id="KW-0274">FAD</keyword>
<feature type="binding site" evidence="14">
    <location>
        <position position="306"/>
    </location>
    <ligand>
        <name>FAD</name>
        <dbReference type="ChEBI" id="CHEBI:57692"/>
    </ligand>
</feature>
<feature type="binding site" evidence="14">
    <location>
        <position position="113"/>
    </location>
    <ligand>
        <name>FAD</name>
        <dbReference type="ChEBI" id="CHEBI:57692"/>
    </ligand>
</feature>
<comment type="similarity">
    <text evidence="2 16">Belongs to the class-I pyridine nucleotide-disulfide oxidoreductase family.</text>
</comment>
<dbReference type="OrthoDB" id="9800167at2"/>
<dbReference type="GO" id="GO:0006103">
    <property type="term" value="P:2-oxoglutarate metabolic process"/>
    <property type="evidence" value="ECO:0007669"/>
    <property type="project" value="TreeGrafter"/>
</dbReference>
<dbReference type="Proteomes" id="UP000028123">
    <property type="component" value="Unassembled WGS sequence"/>
</dbReference>
<dbReference type="PRINTS" id="PR00411">
    <property type="entry name" value="PNDRDTASEI"/>
</dbReference>
<dbReference type="RefSeq" id="WP_036693960.1">
    <property type="nucleotide sequence ID" value="NZ_JNVM01000071.1"/>
</dbReference>
<gene>
    <name evidence="19" type="ORF">ET33_35245</name>
</gene>
<evidence type="ECO:0000256" key="15">
    <source>
        <dbReference type="PIRSR" id="PIRSR000350-4"/>
    </source>
</evidence>
<keyword evidence="5" id="KW-0963">Cytoplasm</keyword>
<proteinExistence type="inferred from homology"/>
<dbReference type="PIRSF" id="PIRSF000350">
    <property type="entry name" value="Mercury_reductase_MerA"/>
    <property type="match status" value="1"/>
</dbReference>
<feature type="binding site" evidence="14">
    <location>
        <begin position="141"/>
        <end position="143"/>
    </location>
    <ligand>
        <name>FAD</name>
        <dbReference type="ChEBI" id="CHEBI:57692"/>
    </ligand>
</feature>
<comment type="cofactor">
    <cofactor evidence="14 16">
        <name>FAD</name>
        <dbReference type="ChEBI" id="CHEBI:57692"/>
    </cofactor>
    <text evidence="14 16">Binds 1 FAD per subunit.</text>
</comment>
<dbReference type="GO" id="GO:0004148">
    <property type="term" value="F:dihydrolipoyl dehydrogenase (NADH) activity"/>
    <property type="evidence" value="ECO:0007669"/>
    <property type="project" value="UniProtKB-EC"/>
</dbReference>
<comment type="catalytic activity">
    <reaction evidence="12 16">
        <text>N(6)-[(R)-dihydrolipoyl]-L-lysyl-[protein] + NAD(+) = N(6)-[(R)-lipoyl]-L-lysyl-[protein] + NADH + H(+)</text>
        <dbReference type="Rhea" id="RHEA:15045"/>
        <dbReference type="Rhea" id="RHEA-COMP:10474"/>
        <dbReference type="Rhea" id="RHEA-COMP:10475"/>
        <dbReference type="ChEBI" id="CHEBI:15378"/>
        <dbReference type="ChEBI" id="CHEBI:57540"/>
        <dbReference type="ChEBI" id="CHEBI:57945"/>
        <dbReference type="ChEBI" id="CHEBI:83099"/>
        <dbReference type="ChEBI" id="CHEBI:83100"/>
        <dbReference type="EC" id="1.8.1.4"/>
    </reaction>
</comment>
<feature type="binding site" evidence="14">
    <location>
        <begin position="178"/>
        <end position="185"/>
    </location>
    <ligand>
        <name>NAD(+)</name>
        <dbReference type="ChEBI" id="CHEBI:57540"/>
    </ligand>
</feature>
<reference evidence="19 20" key="1">
    <citation type="submission" date="2014-06" db="EMBL/GenBank/DDBJ databases">
        <title>Draft genome sequence of Paenibacillus sp. MSt1.</title>
        <authorList>
            <person name="Aw Y.K."/>
            <person name="Ong K.S."/>
            <person name="Gan H.M."/>
            <person name="Lee S.M."/>
        </authorList>
    </citation>
    <scope>NUCLEOTIDE SEQUENCE [LARGE SCALE GENOMIC DNA]</scope>
    <source>
        <strain evidence="19 20">MSt1</strain>
    </source>
</reference>
<feature type="domain" description="Pyridine nucleotide-disulphide oxidoreductase dimerisation" evidence="17">
    <location>
        <begin position="340"/>
        <end position="446"/>
    </location>
</feature>
<dbReference type="Pfam" id="PF07992">
    <property type="entry name" value="Pyr_redox_2"/>
    <property type="match status" value="1"/>
</dbReference>
<evidence type="ECO:0000256" key="6">
    <source>
        <dbReference type="ARBA" id="ARBA00022630"/>
    </source>
</evidence>
<dbReference type="SUPFAM" id="SSF55424">
    <property type="entry name" value="FAD/NAD-linked reductases, dimerisation (C-terminal) domain"/>
    <property type="match status" value="1"/>
</dbReference>
<comment type="miscellaneous">
    <text evidence="16">The active site is a redox-active disulfide bond.</text>
</comment>
<dbReference type="InterPro" id="IPR050151">
    <property type="entry name" value="Class-I_Pyr_Nuc-Dis_Oxidored"/>
</dbReference>
<feature type="active site" description="Proton acceptor" evidence="13">
    <location>
        <position position="438"/>
    </location>
</feature>
<dbReference type="Gene3D" id="3.30.390.30">
    <property type="match status" value="1"/>
</dbReference>
<dbReference type="InterPro" id="IPR004099">
    <property type="entry name" value="Pyr_nucl-diS_OxRdtase_dimer"/>
</dbReference>
<evidence type="ECO:0000256" key="8">
    <source>
        <dbReference type="ARBA" id="ARBA00023002"/>
    </source>
</evidence>
<dbReference type="PROSITE" id="PS00076">
    <property type="entry name" value="PYRIDINE_REDOX_1"/>
    <property type="match status" value="1"/>
</dbReference>
<dbReference type="EC" id="1.8.1.4" evidence="3 16"/>
<evidence type="ECO:0000256" key="14">
    <source>
        <dbReference type="PIRSR" id="PIRSR000350-3"/>
    </source>
</evidence>
<evidence type="ECO:0000256" key="7">
    <source>
        <dbReference type="ARBA" id="ARBA00022827"/>
    </source>
</evidence>
<evidence type="ECO:0000256" key="5">
    <source>
        <dbReference type="ARBA" id="ARBA00022490"/>
    </source>
</evidence>
<comment type="subcellular location">
    <subcellularLocation>
        <location evidence="1">Cytoplasm</location>
    </subcellularLocation>
</comment>
<dbReference type="InterPro" id="IPR001100">
    <property type="entry name" value="Pyr_nuc-diS_OxRdtase"/>
</dbReference>
<keyword evidence="14" id="KW-0547">Nucleotide-binding</keyword>
<dbReference type="Pfam" id="PF02852">
    <property type="entry name" value="Pyr_redox_dim"/>
    <property type="match status" value="1"/>
</dbReference>
<evidence type="ECO:0000256" key="1">
    <source>
        <dbReference type="ARBA" id="ARBA00004496"/>
    </source>
</evidence>
<dbReference type="InterPro" id="IPR006258">
    <property type="entry name" value="Lipoamide_DH"/>
</dbReference>
<dbReference type="InterPro" id="IPR012999">
    <property type="entry name" value="Pyr_OxRdtase_I_AS"/>
</dbReference>
<feature type="binding site" evidence="14">
    <location>
        <position position="201"/>
    </location>
    <ligand>
        <name>NAD(+)</name>
        <dbReference type="ChEBI" id="CHEBI:57540"/>
    </ligand>
</feature>
<keyword evidence="8 16" id="KW-0560">Oxidoreductase</keyword>
<dbReference type="GO" id="GO:0050660">
    <property type="term" value="F:flavin adenine dinucleotide binding"/>
    <property type="evidence" value="ECO:0007669"/>
    <property type="project" value="InterPro"/>
</dbReference>
<evidence type="ECO:0000256" key="4">
    <source>
        <dbReference type="ARBA" id="ARBA00016961"/>
    </source>
</evidence>
<dbReference type="PANTHER" id="PTHR22912:SF217">
    <property type="entry name" value="DIHYDROLIPOYL DEHYDROGENASE"/>
    <property type="match status" value="1"/>
</dbReference>
<feature type="domain" description="FAD/NAD(P)-binding" evidence="18">
    <location>
        <begin position="4"/>
        <end position="321"/>
    </location>
</feature>
<organism evidence="19 20">
    <name type="scientific">Paenibacillus tyrfis</name>
    <dbReference type="NCBI Taxonomy" id="1501230"/>
    <lineage>
        <taxon>Bacteria</taxon>
        <taxon>Bacillati</taxon>
        <taxon>Bacillota</taxon>
        <taxon>Bacilli</taxon>
        <taxon>Bacillales</taxon>
        <taxon>Paenibacillaceae</taxon>
        <taxon>Paenibacillus</taxon>
    </lineage>
</organism>
<evidence type="ECO:0000256" key="10">
    <source>
        <dbReference type="ARBA" id="ARBA00023157"/>
    </source>
</evidence>
<comment type="caution">
    <text evidence="19">The sequence shown here is derived from an EMBL/GenBank/DDBJ whole genome shotgun (WGS) entry which is preliminary data.</text>
</comment>
<evidence type="ECO:0000256" key="11">
    <source>
        <dbReference type="ARBA" id="ARBA00023284"/>
    </source>
</evidence>
<name>A0A081NT56_9BACL</name>
<feature type="binding site" evidence="14">
    <location>
        <position position="268"/>
    </location>
    <ligand>
        <name>NAD(+)</name>
        <dbReference type="ChEBI" id="CHEBI:57540"/>
    </ligand>
</feature>
<dbReference type="PANTHER" id="PTHR22912">
    <property type="entry name" value="DISULFIDE OXIDOREDUCTASE"/>
    <property type="match status" value="1"/>
</dbReference>